<dbReference type="EMBL" id="BMGG01000003">
    <property type="protein sequence ID" value="GGC61498.1"/>
    <property type="molecule type" value="Genomic_DNA"/>
</dbReference>
<organism evidence="2 3">
    <name type="scientific">Chelatococcus reniformis</name>
    <dbReference type="NCBI Taxonomy" id="1494448"/>
    <lineage>
        <taxon>Bacteria</taxon>
        <taxon>Pseudomonadati</taxon>
        <taxon>Pseudomonadota</taxon>
        <taxon>Alphaproteobacteria</taxon>
        <taxon>Hyphomicrobiales</taxon>
        <taxon>Chelatococcaceae</taxon>
        <taxon>Chelatococcus</taxon>
    </lineage>
</organism>
<dbReference type="PRINTS" id="PR00081">
    <property type="entry name" value="GDHRDH"/>
</dbReference>
<dbReference type="NCBIfam" id="NF005559">
    <property type="entry name" value="PRK07231.1"/>
    <property type="match status" value="1"/>
</dbReference>
<dbReference type="Gene3D" id="3.40.50.720">
    <property type="entry name" value="NAD(P)-binding Rossmann-like Domain"/>
    <property type="match status" value="1"/>
</dbReference>
<evidence type="ECO:0000256" key="1">
    <source>
        <dbReference type="ARBA" id="ARBA00006484"/>
    </source>
</evidence>
<comment type="similarity">
    <text evidence="1">Belongs to the short-chain dehydrogenases/reductases (SDR) family.</text>
</comment>
<dbReference type="InterPro" id="IPR036291">
    <property type="entry name" value="NAD(P)-bd_dom_sf"/>
</dbReference>
<dbReference type="PRINTS" id="PR00080">
    <property type="entry name" value="SDRFAMILY"/>
</dbReference>
<gene>
    <name evidence="2" type="ORF">GCM10010994_20100</name>
</gene>
<sequence>MVTGGASGIGLAAVERLLAAGARVVVADLNEKRGAEVLRQLGSENLRFVATDVADETQVERMFGYAVDQFGRLDILFNNAGLGGAVGPITEIGYDNWRRTFDILVGGVFLGIKHAARLLIAQGDGGIIVNTASIAGTGAGFGPQAYSAAKAAVINLTETAAVELAAHRIRVNAICPGVIFTQLWIAGDEDGAADAIRNFQPWPDQGQPGDIADALLFLTSKQSAFMTGQTLTVDGGLTAAHGNFFQARASNRALSTISGFTYGTTGHPNIIKRLDTTAATGNG</sequence>
<reference evidence="2" key="2">
    <citation type="submission" date="2020-09" db="EMBL/GenBank/DDBJ databases">
        <authorList>
            <person name="Sun Q."/>
            <person name="Zhou Y."/>
        </authorList>
    </citation>
    <scope>NUCLEOTIDE SEQUENCE</scope>
    <source>
        <strain evidence="2">CGMCC 1.12919</strain>
    </source>
</reference>
<dbReference type="SUPFAM" id="SSF51735">
    <property type="entry name" value="NAD(P)-binding Rossmann-fold domains"/>
    <property type="match status" value="1"/>
</dbReference>
<keyword evidence="3" id="KW-1185">Reference proteome</keyword>
<dbReference type="PANTHER" id="PTHR42820">
    <property type="entry name" value="SHORT-CHAIN DEHYDROGENASE REDUCTASE"/>
    <property type="match status" value="1"/>
</dbReference>
<dbReference type="Proteomes" id="UP000637002">
    <property type="component" value="Unassembled WGS sequence"/>
</dbReference>
<reference evidence="2" key="1">
    <citation type="journal article" date="2014" name="Int. J. Syst. Evol. Microbiol.">
        <title>Complete genome sequence of Corynebacterium casei LMG S-19264T (=DSM 44701T), isolated from a smear-ripened cheese.</title>
        <authorList>
            <consortium name="US DOE Joint Genome Institute (JGI-PGF)"/>
            <person name="Walter F."/>
            <person name="Albersmeier A."/>
            <person name="Kalinowski J."/>
            <person name="Ruckert C."/>
        </authorList>
    </citation>
    <scope>NUCLEOTIDE SEQUENCE</scope>
    <source>
        <strain evidence="2">CGMCC 1.12919</strain>
    </source>
</reference>
<dbReference type="InterPro" id="IPR002347">
    <property type="entry name" value="SDR_fam"/>
</dbReference>
<protein>
    <submittedName>
        <fullName evidence="2">2,5-dichloro-2,5-cyclohexadiene-1,4-diol dehydrogenase</fullName>
    </submittedName>
</protein>
<accession>A0A916XBL5</accession>
<dbReference type="PANTHER" id="PTHR42820:SF1">
    <property type="entry name" value="SHORT-CHAIN DEHYDROGENASE_REDUCTASE FAMILY PROTEIN"/>
    <property type="match status" value="1"/>
</dbReference>
<dbReference type="AlphaFoldDB" id="A0A916XBL5"/>
<dbReference type="FunFam" id="3.40.50.720:FF:000084">
    <property type="entry name" value="Short-chain dehydrogenase reductase"/>
    <property type="match status" value="1"/>
</dbReference>
<proteinExistence type="inferred from homology"/>
<name>A0A916XBL5_9HYPH</name>
<evidence type="ECO:0000313" key="2">
    <source>
        <dbReference type="EMBL" id="GGC61498.1"/>
    </source>
</evidence>
<dbReference type="Pfam" id="PF13561">
    <property type="entry name" value="adh_short_C2"/>
    <property type="match status" value="1"/>
</dbReference>
<comment type="caution">
    <text evidence="2">The sequence shown here is derived from an EMBL/GenBank/DDBJ whole genome shotgun (WGS) entry which is preliminary data.</text>
</comment>
<evidence type="ECO:0000313" key="3">
    <source>
        <dbReference type="Proteomes" id="UP000637002"/>
    </source>
</evidence>